<organism evidence="7 8">
    <name type="scientific">Selenomonas sputigena</name>
    <dbReference type="NCBI Taxonomy" id="69823"/>
    <lineage>
        <taxon>Bacteria</taxon>
        <taxon>Bacillati</taxon>
        <taxon>Bacillota</taxon>
        <taxon>Negativicutes</taxon>
        <taxon>Selenomonadales</taxon>
        <taxon>Selenomonadaceae</taxon>
        <taxon>Selenomonas</taxon>
    </lineage>
</organism>
<accession>A0ABV3X3P2</accession>
<dbReference type="RefSeq" id="WP_368846535.1">
    <property type="nucleotide sequence ID" value="NZ_CP194411.1"/>
</dbReference>
<reference evidence="7 8" key="1">
    <citation type="submission" date="2023-04" db="EMBL/GenBank/DDBJ databases">
        <title>Genome Sequence of Selenomonas sputigena ATCC 33150.</title>
        <authorList>
            <person name="Miller D.P."/>
            <person name="Anvari S."/>
            <person name="Polson S.W."/>
            <person name="Macdonald M."/>
            <person name="Mcdowell J.V."/>
        </authorList>
    </citation>
    <scope>NUCLEOTIDE SEQUENCE [LARGE SCALE GENOMIC DNA]</scope>
    <source>
        <strain evidence="7 8">ATCC 33150</strain>
    </source>
</reference>
<dbReference type="InterPro" id="IPR051939">
    <property type="entry name" value="Glycosyltr_41/O-GlcNAc_trsf"/>
</dbReference>
<evidence type="ECO:0000256" key="3">
    <source>
        <dbReference type="ARBA" id="ARBA00022679"/>
    </source>
</evidence>
<keyword evidence="8" id="KW-1185">Reference proteome</keyword>
<evidence type="ECO:0000256" key="2">
    <source>
        <dbReference type="ARBA" id="ARBA00022676"/>
    </source>
</evidence>
<name>A0ABV3X3P2_9FIRM</name>
<proteinExistence type="predicted"/>
<protein>
    <submittedName>
        <fullName evidence="7">UDP-N-acetylglucosamine-peptide N-acetylglucosaminyltransferase</fullName>
    </submittedName>
</protein>
<feature type="domain" description="O-GlcNAc transferase C-terminal" evidence="6">
    <location>
        <begin position="285"/>
        <end position="464"/>
    </location>
</feature>
<sequence>MARAYAFLQQGQAGLAVDILRRLSGTPLSPRAVFEVNAAMASASASLGDIPQLVEAYRRACASGGALPEEHRAAYSNYLFALHYLPGVNDARLFAEHIAFMRLFPDVRQYEHGAENHRHKKIRLAYLSPDFGMQTNTFFVVQLLACHDRERFEVYCYNARPHGGEVEEQLRSFADVWRDVPDWQAADIAARIYEDEIDIFIDLSGHAAGGHTLVTAAYRPAPVQVTAIGWFDTTGLPAVDYVLADRWAVPPGSEKFFLEKPLRLQNHSFLCYTPPSSVQHVTQQRKRHESIVFGSFNNFCKITEPQMGLWREILCRTPGSRLILKNTGERMAEERRLRRIAARIGFSEGEVEFRSGTSDYLAQYLDIDIALDTYPYPGGGTTCDALFMGVPVISLYGERFGSRFGLSLLSALGLPELAAATVDEYVEKAAALAASPETLDALHESLRERMKASPLMDGLGYTREVESLYEKAWQEWIQ</sequence>
<dbReference type="Gene3D" id="3.40.50.11380">
    <property type="match status" value="1"/>
</dbReference>
<feature type="domain" description="O-GlcNAc transferase C-terminal" evidence="6">
    <location>
        <begin position="109"/>
        <end position="270"/>
    </location>
</feature>
<dbReference type="Gene3D" id="3.40.50.2000">
    <property type="entry name" value="Glycogen Phosphorylase B"/>
    <property type="match status" value="1"/>
</dbReference>
<dbReference type="PANTHER" id="PTHR44835:SF1">
    <property type="entry name" value="PROTEIN O-GLCNAC TRANSFERASE"/>
    <property type="match status" value="1"/>
</dbReference>
<dbReference type="EMBL" id="JARVLH010000002">
    <property type="protein sequence ID" value="MEX5284814.1"/>
    <property type="molecule type" value="Genomic_DNA"/>
</dbReference>
<dbReference type="GO" id="GO:0016757">
    <property type="term" value="F:glycosyltransferase activity"/>
    <property type="evidence" value="ECO:0007669"/>
    <property type="project" value="UniProtKB-KW"/>
</dbReference>
<evidence type="ECO:0000256" key="1">
    <source>
        <dbReference type="ARBA" id="ARBA00004922"/>
    </source>
</evidence>
<evidence type="ECO:0000313" key="7">
    <source>
        <dbReference type="EMBL" id="MEX5284814.1"/>
    </source>
</evidence>
<dbReference type="PANTHER" id="PTHR44835">
    <property type="entry name" value="UDP-N-ACETYLGLUCOSAMINE--PEPTIDE N-ACETYLGLUCOSAMINYLTRANSFERASE SPINDLY-RELATED"/>
    <property type="match status" value="1"/>
</dbReference>
<comment type="pathway">
    <text evidence="1">Protein modification; protein glycosylation.</text>
</comment>
<evidence type="ECO:0000313" key="8">
    <source>
        <dbReference type="Proteomes" id="UP001559623"/>
    </source>
</evidence>
<keyword evidence="3" id="KW-0808">Transferase</keyword>
<keyword evidence="2 7" id="KW-0328">Glycosyltransferase</keyword>
<comment type="caution">
    <text evidence="7">The sequence shown here is derived from an EMBL/GenBank/DDBJ whole genome shotgun (WGS) entry which is preliminary data.</text>
</comment>
<evidence type="ECO:0000259" key="6">
    <source>
        <dbReference type="Pfam" id="PF13844"/>
    </source>
</evidence>
<dbReference type="Pfam" id="PF13844">
    <property type="entry name" value="Glyco_transf_41"/>
    <property type="match status" value="2"/>
</dbReference>
<dbReference type="InterPro" id="IPR029489">
    <property type="entry name" value="OGT/SEC/SPY_C"/>
</dbReference>
<keyword evidence="5" id="KW-0802">TPR repeat</keyword>
<gene>
    <name evidence="7" type="ORF">QCO44_04035</name>
</gene>
<dbReference type="Proteomes" id="UP001559623">
    <property type="component" value="Unassembled WGS sequence"/>
</dbReference>
<evidence type="ECO:0000256" key="5">
    <source>
        <dbReference type="ARBA" id="ARBA00022803"/>
    </source>
</evidence>
<keyword evidence="4" id="KW-0677">Repeat</keyword>
<evidence type="ECO:0000256" key="4">
    <source>
        <dbReference type="ARBA" id="ARBA00022737"/>
    </source>
</evidence>